<dbReference type="HOGENOM" id="CLU_3188629_0_0_9"/>
<dbReference type="STRING" id="411473.RUMCAL_00589"/>
<organism evidence="1 2">
    <name type="scientific">Ruminococcus callidus ATCC 27760</name>
    <dbReference type="NCBI Taxonomy" id="411473"/>
    <lineage>
        <taxon>Bacteria</taxon>
        <taxon>Bacillati</taxon>
        <taxon>Bacillota</taxon>
        <taxon>Clostridia</taxon>
        <taxon>Eubacteriales</taxon>
        <taxon>Oscillospiraceae</taxon>
        <taxon>Ruminococcus</taxon>
    </lineage>
</organism>
<dbReference type="PATRIC" id="fig|411473.3.peg.461"/>
<proteinExistence type="predicted"/>
<dbReference type="AlphaFoldDB" id="U2KEZ0"/>
<dbReference type="EMBL" id="AWVF01000064">
    <property type="protein sequence ID" value="ERJ97066.1"/>
    <property type="molecule type" value="Genomic_DNA"/>
</dbReference>
<protein>
    <submittedName>
        <fullName evidence="1">Uncharacterized protein</fullName>
    </submittedName>
</protein>
<evidence type="ECO:0000313" key="2">
    <source>
        <dbReference type="Proteomes" id="UP000016662"/>
    </source>
</evidence>
<accession>U2KEZ0</accession>
<reference evidence="1 2" key="1">
    <citation type="submission" date="2013-07" db="EMBL/GenBank/DDBJ databases">
        <authorList>
            <person name="Weinstock G."/>
            <person name="Sodergren E."/>
            <person name="Wylie T."/>
            <person name="Fulton L."/>
            <person name="Fulton R."/>
            <person name="Fronick C."/>
            <person name="O'Laughlin M."/>
            <person name="Godfrey J."/>
            <person name="Miner T."/>
            <person name="Herter B."/>
            <person name="Appelbaum E."/>
            <person name="Cordes M."/>
            <person name="Lek S."/>
            <person name="Wollam A."/>
            <person name="Pepin K.H."/>
            <person name="Palsikar V.B."/>
            <person name="Mitreva M."/>
            <person name="Wilson R.K."/>
        </authorList>
    </citation>
    <scope>NUCLEOTIDE SEQUENCE [LARGE SCALE GENOMIC DNA]</scope>
    <source>
        <strain evidence="1 2">ATCC 27760</strain>
    </source>
</reference>
<comment type="caution">
    <text evidence="1">The sequence shown here is derived from an EMBL/GenBank/DDBJ whole genome shotgun (WGS) entry which is preliminary data.</text>
</comment>
<sequence length="46" mass="4855">MYTLVPHGDSYAGSCCTAVYAGSETSLVFELFYKQMLGTPGGVESS</sequence>
<dbReference type="Proteomes" id="UP000016662">
    <property type="component" value="Unassembled WGS sequence"/>
</dbReference>
<keyword evidence="2" id="KW-1185">Reference proteome</keyword>
<name>U2KEZ0_9FIRM</name>
<evidence type="ECO:0000313" key="1">
    <source>
        <dbReference type="EMBL" id="ERJ97066.1"/>
    </source>
</evidence>
<gene>
    <name evidence="1" type="ORF">RUMCAL_00589</name>
</gene>